<dbReference type="PANTHER" id="PTHR43335">
    <property type="entry name" value="ABC TRANSPORTER, ATP-BINDING PROTEIN"/>
    <property type="match status" value="1"/>
</dbReference>
<dbReference type="PROSITE" id="PS50893">
    <property type="entry name" value="ABC_TRANSPORTER_2"/>
    <property type="match status" value="1"/>
</dbReference>
<dbReference type="AlphaFoldDB" id="S4A631"/>
<dbReference type="EMBL" id="AOPZ01000025">
    <property type="protein sequence ID" value="EPH46210.1"/>
    <property type="molecule type" value="Genomic_DNA"/>
</dbReference>
<gene>
    <name evidence="6" type="ORF">STRAU_0724</name>
</gene>
<sequence length="312" mass="32601">MIRAHGLTKRYGGKRPKTAVDDLTFEVRPGTVTGFLGPNGAGKSTTMRMLLGLDAPTAGRCTVGGRAYATHSAPLTEVGALLEARSIHPGRSAYHHLMALAHTHGIPRSRVRDVLDTTGLTDVAGRRVKGFSLGMGQRLGIAAALLGDPATLILDEPVNGLDPEGVLWIRNLLKAQAAEGRTVLVSSHLMSEMAVTADHLIIIGRGRLLADTTVERFVRDSGTGSVKVVSPAAARLADLLAGPTVTITSDAPGTLDIHGTDAEHIGRTAAAHAIPLFELTPQTASLEQAFMDLTHDSVEYVTSGAPLEGAAA</sequence>
<evidence type="ECO:0000259" key="5">
    <source>
        <dbReference type="PROSITE" id="PS50893"/>
    </source>
</evidence>
<dbReference type="Gene3D" id="3.40.50.300">
    <property type="entry name" value="P-loop containing nucleotide triphosphate hydrolases"/>
    <property type="match status" value="1"/>
</dbReference>
<dbReference type="RefSeq" id="WP_016638856.1">
    <property type="nucleotide sequence ID" value="NZ_AOPZ01000025.1"/>
</dbReference>
<organism evidence="6 7">
    <name type="scientific">Streptomyces aurantiacus JA 4570</name>
    <dbReference type="NCBI Taxonomy" id="1286094"/>
    <lineage>
        <taxon>Bacteria</taxon>
        <taxon>Bacillati</taxon>
        <taxon>Actinomycetota</taxon>
        <taxon>Actinomycetes</taxon>
        <taxon>Kitasatosporales</taxon>
        <taxon>Streptomycetaceae</taxon>
        <taxon>Streptomyces</taxon>
        <taxon>Streptomyces aurantiacus group</taxon>
    </lineage>
</organism>
<dbReference type="PANTHER" id="PTHR43335:SF4">
    <property type="entry name" value="ABC TRANSPORTER, ATP-BINDING PROTEIN"/>
    <property type="match status" value="1"/>
</dbReference>
<comment type="similarity">
    <text evidence="1">Belongs to the ABC transporter superfamily.</text>
</comment>
<evidence type="ECO:0000256" key="1">
    <source>
        <dbReference type="ARBA" id="ARBA00005417"/>
    </source>
</evidence>
<dbReference type="InterPro" id="IPR003593">
    <property type="entry name" value="AAA+_ATPase"/>
</dbReference>
<evidence type="ECO:0000313" key="7">
    <source>
        <dbReference type="Proteomes" id="UP000014629"/>
    </source>
</evidence>
<proteinExistence type="inferred from homology"/>
<dbReference type="Pfam" id="PF00005">
    <property type="entry name" value="ABC_tran"/>
    <property type="match status" value="1"/>
</dbReference>
<dbReference type="SUPFAM" id="SSF52540">
    <property type="entry name" value="P-loop containing nucleoside triphosphate hydrolases"/>
    <property type="match status" value="1"/>
</dbReference>
<evidence type="ECO:0000256" key="4">
    <source>
        <dbReference type="ARBA" id="ARBA00022840"/>
    </source>
</evidence>
<evidence type="ECO:0000256" key="3">
    <source>
        <dbReference type="ARBA" id="ARBA00022741"/>
    </source>
</evidence>
<accession>S4A631</accession>
<keyword evidence="2" id="KW-0813">Transport</keyword>
<evidence type="ECO:0000313" key="6">
    <source>
        <dbReference type="EMBL" id="EPH46210.1"/>
    </source>
</evidence>
<keyword evidence="3" id="KW-0547">Nucleotide-binding</keyword>
<dbReference type="InterPro" id="IPR003439">
    <property type="entry name" value="ABC_transporter-like_ATP-bd"/>
</dbReference>
<name>S4A631_9ACTN</name>
<comment type="caution">
    <text evidence="6">The sequence shown here is derived from an EMBL/GenBank/DDBJ whole genome shotgun (WGS) entry which is preliminary data.</text>
</comment>
<dbReference type="OrthoDB" id="9804819at2"/>
<keyword evidence="7" id="KW-1185">Reference proteome</keyword>
<dbReference type="InterPro" id="IPR027417">
    <property type="entry name" value="P-loop_NTPase"/>
</dbReference>
<dbReference type="SMART" id="SM00382">
    <property type="entry name" value="AAA"/>
    <property type="match status" value="1"/>
</dbReference>
<dbReference type="GO" id="GO:0016887">
    <property type="term" value="F:ATP hydrolysis activity"/>
    <property type="evidence" value="ECO:0007669"/>
    <property type="project" value="InterPro"/>
</dbReference>
<reference evidence="6 7" key="1">
    <citation type="submission" date="2013-02" db="EMBL/GenBank/DDBJ databases">
        <title>Draft Genome Sequence of Streptomyces aurantiacus, Which Produces Setomimycin.</title>
        <authorList>
            <person name="Gruening B.A."/>
            <person name="Praeg A."/>
            <person name="Erxleben A."/>
            <person name="Guenther S."/>
            <person name="Mueller M."/>
        </authorList>
    </citation>
    <scope>NUCLEOTIDE SEQUENCE [LARGE SCALE GENOMIC DNA]</scope>
    <source>
        <strain evidence="6 7">JA 4570</strain>
    </source>
</reference>
<evidence type="ECO:0000256" key="2">
    <source>
        <dbReference type="ARBA" id="ARBA00022448"/>
    </source>
</evidence>
<feature type="domain" description="ABC transporter" evidence="5">
    <location>
        <begin position="2"/>
        <end position="230"/>
    </location>
</feature>
<dbReference type="GO" id="GO:0005524">
    <property type="term" value="F:ATP binding"/>
    <property type="evidence" value="ECO:0007669"/>
    <property type="project" value="UniProtKB-KW"/>
</dbReference>
<dbReference type="Proteomes" id="UP000014629">
    <property type="component" value="Unassembled WGS sequence"/>
</dbReference>
<dbReference type="PATRIC" id="fig|1286094.4.peg.707"/>
<protein>
    <submittedName>
        <fullName evidence="6">Putative ABC transporter ATP-binding protein YhcH</fullName>
    </submittedName>
</protein>
<keyword evidence="4 6" id="KW-0067">ATP-binding</keyword>